<dbReference type="InterPro" id="IPR001279">
    <property type="entry name" value="Metallo-B-lactamas"/>
</dbReference>
<dbReference type="Gene3D" id="1.10.10.10">
    <property type="entry name" value="Winged helix-like DNA-binding domain superfamily/Winged helix DNA-binding domain"/>
    <property type="match status" value="1"/>
</dbReference>
<evidence type="ECO:0000259" key="1">
    <source>
        <dbReference type="SMART" id="SM00849"/>
    </source>
</evidence>
<dbReference type="RefSeq" id="WP_038373624.1">
    <property type="nucleotide sequence ID" value="NZ_BAAAOW010000010.1"/>
</dbReference>
<dbReference type="CDD" id="cd16278">
    <property type="entry name" value="metallo-hydrolase-like_MBL-fold"/>
    <property type="match status" value="1"/>
</dbReference>
<comment type="caution">
    <text evidence="2">The sequence shown here is derived from an EMBL/GenBank/DDBJ whole genome shotgun (WGS) entry which is preliminary data.</text>
</comment>
<name>Z9JR54_9MICO</name>
<dbReference type="PANTHER" id="PTHR23131">
    <property type="entry name" value="ENDORIBONUCLEASE LACTB2"/>
    <property type="match status" value="1"/>
</dbReference>
<protein>
    <submittedName>
        <fullName evidence="2">Zn-dependent hydrolase</fullName>
    </submittedName>
</protein>
<reference evidence="2 3" key="1">
    <citation type="submission" date="2014-02" db="EMBL/GenBank/DDBJ databases">
        <title>Genome sequence of Brachybacterium phenoliresistens strain W13A50.</title>
        <authorList>
            <person name="Wang X."/>
        </authorList>
    </citation>
    <scope>NUCLEOTIDE SEQUENCE [LARGE SCALE GENOMIC DNA]</scope>
    <source>
        <strain evidence="2 3">W13A50</strain>
    </source>
</reference>
<dbReference type="InterPro" id="IPR036388">
    <property type="entry name" value="WH-like_DNA-bd_sf"/>
</dbReference>
<dbReference type="InterPro" id="IPR036866">
    <property type="entry name" value="RibonucZ/Hydroxyglut_hydro"/>
</dbReference>
<dbReference type="HOGENOM" id="CLU_048478_2_0_11"/>
<feature type="domain" description="Metallo-beta-lactamase" evidence="1">
    <location>
        <begin position="32"/>
        <end position="199"/>
    </location>
</feature>
<organism evidence="2 3">
    <name type="scientific">Brachybacterium phenoliresistens</name>
    <dbReference type="NCBI Taxonomy" id="396014"/>
    <lineage>
        <taxon>Bacteria</taxon>
        <taxon>Bacillati</taxon>
        <taxon>Actinomycetota</taxon>
        <taxon>Actinomycetes</taxon>
        <taxon>Micrococcales</taxon>
        <taxon>Dermabacteraceae</taxon>
        <taxon>Brachybacterium</taxon>
    </lineage>
</organism>
<dbReference type="Pfam" id="PF00753">
    <property type="entry name" value="Lactamase_B"/>
    <property type="match status" value="1"/>
</dbReference>
<dbReference type="EMBL" id="JDYK01000017">
    <property type="protein sequence ID" value="EWS80232.1"/>
    <property type="molecule type" value="Genomic_DNA"/>
</dbReference>
<dbReference type="GO" id="GO:0016787">
    <property type="term" value="F:hydrolase activity"/>
    <property type="evidence" value="ECO:0007669"/>
    <property type="project" value="UniProtKB-KW"/>
</dbReference>
<keyword evidence="3" id="KW-1185">Reference proteome</keyword>
<dbReference type="AlphaFoldDB" id="Z9JR54"/>
<dbReference type="Gene3D" id="3.60.15.10">
    <property type="entry name" value="Ribonuclease Z/Hydroxyacylglutathione hydrolase-like"/>
    <property type="match status" value="1"/>
</dbReference>
<accession>Z9JR54</accession>
<gene>
    <name evidence="2" type="ORF">BF93_04295</name>
</gene>
<dbReference type="Proteomes" id="UP000023067">
    <property type="component" value="Unassembled WGS sequence"/>
</dbReference>
<dbReference type="eggNOG" id="COG0491">
    <property type="taxonomic scope" value="Bacteria"/>
</dbReference>
<dbReference type="PANTHER" id="PTHR23131:SF0">
    <property type="entry name" value="ENDORIBONUCLEASE LACTB2"/>
    <property type="match status" value="1"/>
</dbReference>
<keyword evidence="2" id="KW-0378">Hydrolase</keyword>
<dbReference type="SUPFAM" id="SSF56281">
    <property type="entry name" value="Metallo-hydrolase/oxidoreductase"/>
    <property type="match status" value="1"/>
</dbReference>
<sequence length="274" mass="29395">MTEQSPRRDPEAASVEVLRRRADNPGPMTLTGTNAYVLRDGRQCWVVDPGPRRADHLAELIRLSAGEDRRPMGVIVTHRHEDHADGAGTLRRQLEARSGRTVALWAADPQALPGAQPPPVALEGDSGLVADVISLPGHTADSIALLVQGGRLLTGDTLLGGSSTVIAPPDGSLTDYLQSLAILRAMALDGRISSIHPGHGEPIDSPTAALAAIEEAIAHREQRIEQVRAARAAGVLTLDRLIREIYGDELEGRLREAASWNLRAALEHLARTDR</sequence>
<evidence type="ECO:0000313" key="2">
    <source>
        <dbReference type="EMBL" id="EWS80232.1"/>
    </source>
</evidence>
<dbReference type="SMART" id="SM00849">
    <property type="entry name" value="Lactamase_B"/>
    <property type="match status" value="1"/>
</dbReference>
<dbReference type="PATRIC" id="fig|396014.3.peg.2890"/>
<dbReference type="OrthoDB" id="9788263at2"/>
<proteinExistence type="predicted"/>
<dbReference type="STRING" id="396014.BF93_04295"/>
<evidence type="ECO:0000313" key="3">
    <source>
        <dbReference type="Proteomes" id="UP000023067"/>
    </source>
</evidence>
<dbReference type="InterPro" id="IPR050662">
    <property type="entry name" value="Sec-metab_biosynth-thioest"/>
</dbReference>